<evidence type="ECO:0000313" key="1">
    <source>
        <dbReference type="EMBL" id="SHN70543.1"/>
    </source>
</evidence>
<reference evidence="2" key="1">
    <citation type="submission" date="2016-12" db="EMBL/GenBank/DDBJ databases">
        <authorList>
            <person name="Varghese N."/>
            <person name="Submissions S."/>
        </authorList>
    </citation>
    <scope>NUCLEOTIDE SEQUENCE [LARGE SCALE GENOMIC DNA]</scope>
    <source>
        <strain evidence="2">DSM 13020</strain>
    </source>
</reference>
<dbReference type="OrthoDB" id="42406at2"/>
<dbReference type="Proteomes" id="UP000184207">
    <property type="component" value="Unassembled WGS sequence"/>
</dbReference>
<dbReference type="RefSeq" id="WP_072761140.1">
    <property type="nucleotide sequence ID" value="NZ_FRDJ01000022.1"/>
</dbReference>
<organism evidence="1 2">
    <name type="scientific">Fervidobacterium gondwanense DSM 13020</name>
    <dbReference type="NCBI Taxonomy" id="1121883"/>
    <lineage>
        <taxon>Bacteria</taxon>
        <taxon>Thermotogati</taxon>
        <taxon>Thermotogota</taxon>
        <taxon>Thermotogae</taxon>
        <taxon>Thermotogales</taxon>
        <taxon>Fervidobacteriaceae</taxon>
        <taxon>Fervidobacterium</taxon>
    </lineage>
</organism>
<name>A0A1M7TIT2_FERGO</name>
<sequence length="311" mass="33886">MLELFKNRASFMIILVFSLLGTLLFSGSVQITGRVEFNYRVNPDFTLGTSNAFVGDNAAYLVVTANGPVMVVDMKYTSPNFTSIYVNELFVPWKVNDNLTAFFGYRNIADYDGFLGNAGSLKWAKNGVGILWYKSVFSLIYGIPGLMIEAGTDFQSTLTSPLSYVVLAKTSVGPVKINANVTGKIDGTQTAVGARLAYRISPFNLYLAVGYSFSTASITGLLIGLDGQVGDLGGLAEVDATEFDKVKLYGDIYYKFQAYKFGATGNYDFSNGKFVLQPYVVTKLGAADGRISARFEETGYKYLLLNVGFGF</sequence>
<proteinExistence type="predicted"/>
<dbReference type="STRING" id="1121883.SAMN02745226_02040"/>
<protein>
    <submittedName>
        <fullName evidence="1">Uncharacterized protein</fullName>
    </submittedName>
</protein>
<accession>A0A1M7TIT2</accession>
<dbReference type="AlphaFoldDB" id="A0A1M7TIT2"/>
<dbReference type="EMBL" id="FRDJ01000022">
    <property type="protein sequence ID" value="SHN70543.1"/>
    <property type="molecule type" value="Genomic_DNA"/>
</dbReference>
<gene>
    <name evidence="1" type="ORF">SAMN02745226_02040</name>
</gene>
<evidence type="ECO:0000313" key="2">
    <source>
        <dbReference type="Proteomes" id="UP000184207"/>
    </source>
</evidence>
<keyword evidence="2" id="KW-1185">Reference proteome</keyword>